<evidence type="ECO:0000313" key="3">
    <source>
        <dbReference type="Proteomes" id="UP001239795"/>
    </source>
</evidence>
<dbReference type="EMBL" id="MLGG01000009">
    <property type="protein sequence ID" value="KAK1462156.1"/>
    <property type="molecule type" value="Genomic_DNA"/>
</dbReference>
<keyword evidence="1" id="KW-0732">Signal</keyword>
<keyword evidence="3" id="KW-1185">Reference proteome</keyword>
<proteinExistence type="predicted"/>
<organism evidence="2 3">
    <name type="scientific">Colletotrichum melonis</name>
    <dbReference type="NCBI Taxonomy" id="1209925"/>
    <lineage>
        <taxon>Eukaryota</taxon>
        <taxon>Fungi</taxon>
        <taxon>Dikarya</taxon>
        <taxon>Ascomycota</taxon>
        <taxon>Pezizomycotina</taxon>
        <taxon>Sordariomycetes</taxon>
        <taxon>Hypocreomycetidae</taxon>
        <taxon>Glomerellales</taxon>
        <taxon>Glomerellaceae</taxon>
        <taxon>Colletotrichum</taxon>
        <taxon>Colletotrichum acutatum species complex</taxon>
    </lineage>
</organism>
<evidence type="ECO:0000256" key="1">
    <source>
        <dbReference type="SAM" id="SignalP"/>
    </source>
</evidence>
<feature type="signal peptide" evidence="1">
    <location>
        <begin position="1"/>
        <end position="23"/>
    </location>
</feature>
<protein>
    <submittedName>
        <fullName evidence="2">Uncharacterized protein</fullName>
    </submittedName>
</protein>
<feature type="chain" id="PRO_5042480331" evidence="1">
    <location>
        <begin position="24"/>
        <end position="138"/>
    </location>
</feature>
<accession>A0AAI9UP93</accession>
<reference evidence="2 3" key="1">
    <citation type="submission" date="2016-10" db="EMBL/GenBank/DDBJ databases">
        <title>The genome sequence of Colletotrichum fioriniae PJ7.</title>
        <authorList>
            <person name="Baroncelli R."/>
        </authorList>
    </citation>
    <scope>NUCLEOTIDE SEQUENCE [LARGE SCALE GENOMIC DNA]</scope>
    <source>
        <strain evidence="2">Col 31</strain>
    </source>
</reference>
<sequence length="138" mass="15680">VHLLLSFLGVLFGCPFLCRSLRALKEVSFQRRRMLSPSGTAKHLRYLVPMSENFGTFVTFFVHRFAIFDGHGILAKSLSKLRRVKILSDAVIIDPIWTASERGGYRVWFDGRDGISRNGLYVEVIDGKLTGRVKCDEM</sequence>
<comment type="caution">
    <text evidence="2">The sequence shown here is derived from an EMBL/GenBank/DDBJ whole genome shotgun (WGS) entry which is preliminary data.</text>
</comment>
<gene>
    <name evidence="2" type="ORF">CMEL01_14123</name>
</gene>
<dbReference type="Proteomes" id="UP001239795">
    <property type="component" value="Unassembled WGS sequence"/>
</dbReference>
<dbReference type="AlphaFoldDB" id="A0AAI9UP93"/>
<evidence type="ECO:0000313" key="2">
    <source>
        <dbReference type="EMBL" id="KAK1462156.1"/>
    </source>
</evidence>
<feature type="non-terminal residue" evidence="2">
    <location>
        <position position="1"/>
    </location>
</feature>
<name>A0AAI9UP93_9PEZI</name>